<evidence type="ECO:0000256" key="1">
    <source>
        <dbReference type="ARBA" id="ARBA00011245"/>
    </source>
</evidence>
<evidence type="ECO:0000313" key="11">
    <source>
        <dbReference type="Proteomes" id="UP000198784"/>
    </source>
</evidence>
<dbReference type="CDD" id="cd13889">
    <property type="entry name" value="CuRO_3_BOD"/>
    <property type="match status" value="1"/>
</dbReference>
<dbReference type="PANTHER" id="PTHR48267:SF1">
    <property type="entry name" value="BILIRUBIN OXIDASE"/>
    <property type="match status" value="1"/>
</dbReference>
<dbReference type="InterPro" id="IPR006311">
    <property type="entry name" value="TAT_signal"/>
</dbReference>
<evidence type="ECO:0000256" key="5">
    <source>
        <dbReference type="ARBA" id="ARBA00042896"/>
    </source>
</evidence>
<feature type="domain" description="Plastocyanin-like" evidence="9">
    <location>
        <begin position="525"/>
        <end position="642"/>
    </location>
</feature>
<evidence type="ECO:0000313" key="10">
    <source>
        <dbReference type="EMBL" id="SFQ11173.1"/>
    </source>
</evidence>
<dbReference type="InterPro" id="IPR045087">
    <property type="entry name" value="Cu-oxidase_fam"/>
</dbReference>
<dbReference type="GO" id="GO:0016491">
    <property type="term" value="F:oxidoreductase activity"/>
    <property type="evidence" value="ECO:0007669"/>
    <property type="project" value="InterPro"/>
</dbReference>
<dbReference type="SUPFAM" id="SSF49503">
    <property type="entry name" value="Cupredoxins"/>
    <property type="match status" value="3"/>
</dbReference>
<gene>
    <name evidence="10" type="ORF">SAMN05216190_13338</name>
</gene>
<evidence type="ECO:0000256" key="3">
    <source>
        <dbReference type="ARBA" id="ARBA00038978"/>
    </source>
</evidence>
<keyword evidence="10" id="KW-0946">Virion</keyword>
<reference evidence="11" key="1">
    <citation type="submission" date="2016-10" db="EMBL/GenBank/DDBJ databases">
        <authorList>
            <person name="Varghese N."/>
            <person name="Submissions S."/>
        </authorList>
    </citation>
    <scope>NUCLEOTIDE SEQUENCE [LARGE SCALE GENOMIC DNA]</scope>
    <source>
        <strain evidence="11">DSM 17834</strain>
    </source>
</reference>
<comment type="subunit">
    <text evidence="1">Monomer.</text>
</comment>
<name>A0A1I5VUU4_9PSED</name>
<evidence type="ECO:0000256" key="4">
    <source>
        <dbReference type="ARBA" id="ARBA00041027"/>
    </source>
</evidence>
<dbReference type="AlphaFoldDB" id="A0A1I5VUU4"/>
<keyword evidence="11" id="KW-1185">Reference proteome</keyword>
<dbReference type="EMBL" id="FOWX01000033">
    <property type="protein sequence ID" value="SFQ11173.1"/>
    <property type="molecule type" value="Genomic_DNA"/>
</dbReference>
<dbReference type="GO" id="GO:0051301">
    <property type="term" value="P:cell division"/>
    <property type="evidence" value="ECO:0007669"/>
    <property type="project" value="UniProtKB-KW"/>
</dbReference>
<feature type="region of interest" description="Disordered" evidence="8">
    <location>
        <begin position="656"/>
        <end position="682"/>
    </location>
</feature>
<evidence type="ECO:0000256" key="7">
    <source>
        <dbReference type="ARBA" id="ARBA00048092"/>
    </source>
</evidence>
<sequence length="682" mass="76863">MKAKFLEHCPGTLKPGSWKISVKAGGWEPITGEVEEKESRGEESRRSFLKLGAAAIAAPLLLTSLGSAARSRRRPDDDEDDEDDDDGALLLLLLPPPSPATIPWQIELPTAIDQLQPVVLDPPPMAVANTAAGEAGRAPHQRWNELYETPRQYPPVHYELSAKENPAWVFNPAYPPQRIWGYEGNTSGATTPGPTIFARYGQPTILRMHNRLPQDHVGFGTPEISTHLHNMHTASESDGFPSDYYSVNKAGPTLATPGEFKDHFYANIYAGYDELQNGIGDPREALGTLFYHDHTFDFTAPNVVRGLAGFYLIFDHIDSGDERDPSPSALRLPSYPYDYPLDFGDRIFDQNGIMIWDQVNPEGLLGDKVIVNGYIEPVLRVAARKYRLRLLNGGPSRFYEFYLVRPNNVVQTFTYIGNDGNLLPAPLFNQYKVRLGVTERADIVVDFSRYPLGTELYLVNRLTHRPGETRRPKDVRAPGDRLLKIIVDRYPPEQDLSQVPAVLRELRPLDPAEIAAAPVRRWDFDRANGMWAVNGEFFDPQRADAKIKQGGVEVWELFSIDDGWSHPIHIHFEEGRIISKTVEGEEVSVPPHELGRKDVFVLNEISSIKVLLRFRDFYGKYVMHCHNLIHEDHAMMVRWDVVTDPNLADQVNETVAAPEEELAGPPVEPSNDNAPRQRRRNR</sequence>
<protein>
    <recommendedName>
        <fullName evidence="4">Multicopper oxidase CueO</fullName>
        <ecNumber evidence="3">1.16.3.4</ecNumber>
    </recommendedName>
    <alternativeName>
        <fullName evidence="5">Copper efflux oxidase</fullName>
    </alternativeName>
    <alternativeName>
        <fullName evidence="6">Cuprous oxidase</fullName>
    </alternativeName>
</protein>
<dbReference type="RefSeq" id="WP_090504661.1">
    <property type="nucleotide sequence ID" value="NZ_FOWX01000033.1"/>
</dbReference>
<dbReference type="Proteomes" id="UP000198784">
    <property type="component" value="Unassembled WGS sequence"/>
</dbReference>
<accession>A0A1I5VUU4</accession>
<evidence type="ECO:0000256" key="8">
    <source>
        <dbReference type="SAM" id="MobiDB-lite"/>
    </source>
</evidence>
<evidence type="ECO:0000256" key="2">
    <source>
        <dbReference type="ARBA" id="ARBA00022723"/>
    </source>
</evidence>
<dbReference type="STRING" id="289003.SAMN05216190_13338"/>
<proteinExistence type="predicted"/>
<dbReference type="Pfam" id="PF07731">
    <property type="entry name" value="Cu-oxidase_2"/>
    <property type="match status" value="1"/>
</dbReference>
<dbReference type="InterPro" id="IPR011706">
    <property type="entry name" value="Cu-oxidase_C"/>
</dbReference>
<dbReference type="PANTHER" id="PTHR48267">
    <property type="entry name" value="CUPREDOXIN SUPERFAMILY PROTEIN"/>
    <property type="match status" value="1"/>
</dbReference>
<comment type="catalytic activity">
    <reaction evidence="7">
        <text>4 Cu(+) + O2 + 4 H(+) = 4 Cu(2+) + 2 H2O</text>
        <dbReference type="Rhea" id="RHEA:30083"/>
        <dbReference type="ChEBI" id="CHEBI:15377"/>
        <dbReference type="ChEBI" id="CHEBI:15378"/>
        <dbReference type="ChEBI" id="CHEBI:15379"/>
        <dbReference type="ChEBI" id="CHEBI:29036"/>
        <dbReference type="ChEBI" id="CHEBI:49552"/>
        <dbReference type="EC" id="1.16.3.4"/>
    </reaction>
    <physiologicalReaction direction="left-to-right" evidence="7">
        <dbReference type="Rhea" id="RHEA:30084"/>
    </physiologicalReaction>
</comment>
<evidence type="ECO:0000259" key="9">
    <source>
        <dbReference type="Pfam" id="PF07731"/>
    </source>
</evidence>
<dbReference type="InterPro" id="IPR002355">
    <property type="entry name" value="Cu_oxidase_Cu_BS"/>
</dbReference>
<dbReference type="OrthoDB" id="9757546at2"/>
<dbReference type="PROSITE" id="PS00080">
    <property type="entry name" value="MULTICOPPER_OXIDASE2"/>
    <property type="match status" value="1"/>
</dbReference>
<keyword evidence="10" id="KW-0132">Cell division</keyword>
<keyword evidence="10" id="KW-0167">Capsid protein</keyword>
<dbReference type="Gene3D" id="2.60.40.420">
    <property type="entry name" value="Cupredoxins - blue copper proteins"/>
    <property type="match status" value="3"/>
</dbReference>
<organism evidence="10 11">
    <name type="scientific">Pseudomonas borbori</name>
    <dbReference type="NCBI Taxonomy" id="289003"/>
    <lineage>
        <taxon>Bacteria</taxon>
        <taxon>Pseudomonadati</taxon>
        <taxon>Pseudomonadota</taxon>
        <taxon>Gammaproteobacteria</taxon>
        <taxon>Pseudomonadales</taxon>
        <taxon>Pseudomonadaceae</taxon>
        <taxon>Pseudomonas</taxon>
    </lineage>
</organism>
<dbReference type="EC" id="1.16.3.4" evidence="3"/>
<keyword evidence="2" id="KW-0479">Metal-binding</keyword>
<dbReference type="InterPro" id="IPR008972">
    <property type="entry name" value="Cupredoxin"/>
</dbReference>
<dbReference type="GO" id="GO:0005507">
    <property type="term" value="F:copper ion binding"/>
    <property type="evidence" value="ECO:0007669"/>
    <property type="project" value="InterPro"/>
</dbReference>
<dbReference type="PROSITE" id="PS51318">
    <property type="entry name" value="TAT"/>
    <property type="match status" value="1"/>
</dbReference>
<keyword evidence="10" id="KW-0131">Cell cycle</keyword>
<evidence type="ECO:0000256" key="6">
    <source>
        <dbReference type="ARBA" id="ARBA00043090"/>
    </source>
</evidence>